<name>A0A4Y7TSQ3_COPMI</name>
<sequence>MSSAFLSLSSDVMGVVLEHADVPTLRLLRLVSKTMNSFAEPAAFRIATIHISRLQGCTEADLQTRLFAQDSPANRWAKQLTINSLAPVELSYSTRRPKDIIACRLVQRMRKVETVRYYVKAWESYPLILSALANLPKLRGLSLNFISPIPNVLPLEEFAGLTEIELHSVVLSAEITEGLSAMIQRCPDLKRLGITTWKRSKPFNAPPAPVIGTELTALFPSTYQSNLTHFTSTNDSFVLSSSSVRFLGSLSHLHIRNTQNVHPSFWQTLQADGIRLTSLAVYPLSPPVVTYLTSYSGLSDLSITHAKFSNGIIGDLAHELFFNVLPCHQATLQHLSFGQYLPFEAWSITEEYLERILLCRFLKTLSLLFRYPHTFPSVADPSRVHGGPIVDVPFISLVSKPTSFSMDYTHLAR</sequence>
<gene>
    <name evidence="1" type="ORF">FA13DRAFT_1071402</name>
</gene>
<dbReference type="SUPFAM" id="SSF52047">
    <property type="entry name" value="RNI-like"/>
    <property type="match status" value="1"/>
</dbReference>
<organism evidence="1 2">
    <name type="scientific">Coprinellus micaceus</name>
    <name type="common">Glistening ink-cap mushroom</name>
    <name type="synonym">Coprinus micaceus</name>
    <dbReference type="NCBI Taxonomy" id="71717"/>
    <lineage>
        <taxon>Eukaryota</taxon>
        <taxon>Fungi</taxon>
        <taxon>Dikarya</taxon>
        <taxon>Basidiomycota</taxon>
        <taxon>Agaricomycotina</taxon>
        <taxon>Agaricomycetes</taxon>
        <taxon>Agaricomycetidae</taxon>
        <taxon>Agaricales</taxon>
        <taxon>Agaricineae</taxon>
        <taxon>Psathyrellaceae</taxon>
        <taxon>Coprinellus</taxon>
    </lineage>
</organism>
<evidence type="ECO:0008006" key="3">
    <source>
        <dbReference type="Google" id="ProtNLM"/>
    </source>
</evidence>
<accession>A0A4Y7TSQ3</accession>
<evidence type="ECO:0000313" key="1">
    <source>
        <dbReference type="EMBL" id="TEB36579.1"/>
    </source>
</evidence>
<dbReference type="Proteomes" id="UP000298030">
    <property type="component" value="Unassembled WGS sequence"/>
</dbReference>
<comment type="caution">
    <text evidence="1">The sequence shown here is derived from an EMBL/GenBank/DDBJ whole genome shotgun (WGS) entry which is preliminary data.</text>
</comment>
<dbReference type="AlphaFoldDB" id="A0A4Y7TSQ3"/>
<dbReference type="STRING" id="71717.A0A4Y7TSQ3"/>
<dbReference type="Gene3D" id="3.80.10.10">
    <property type="entry name" value="Ribonuclease Inhibitor"/>
    <property type="match status" value="1"/>
</dbReference>
<reference evidence="1 2" key="1">
    <citation type="journal article" date="2019" name="Nat. Ecol. Evol.">
        <title>Megaphylogeny resolves global patterns of mushroom evolution.</title>
        <authorList>
            <person name="Varga T."/>
            <person name="Krizsan K."/>
            <person name="Foldi C."/>
            <person name="Dima B."/>
            <person name="Sanchez-Garcia M."/>
            <person name="Sanchez-Ramirez S."/>
            <person name="Szollosi G.J."/>
            <person name="Szarkandi J.G."/>
            <person name="Papp V."/>
            <person name="Albert L."/>
            <person name="Andreopoulos W."/>
            <person name="Angelini C."/>
            <person name="Antonin V."/>
            <person name="Barry K.W."/>
            <person name="Bougher N.L."/>
            <person name="Buchanan P."/>
            <person name="Buyck B."/>
            <person name="Bense V."/>
            <person name="Catcheside P."/>
            <person name="Chovatia M."/>
            <person name="Cooper J."/>
            <person name="Damon W."/>
            <person name="Desjardin D."/>
            <person name="Finy P."/>
            <person name="Geml J."/>
            <person name="Haridas S."/>
            <person name="Hughes K."/>
            <person name="Justo A."/>
            <person name="Karasinski D."/>
            <person name="Kautmanova I."/>
            <person name="Kiss B."/>
            <person name="Kocsube S."/>
            <person name="Kotiranta H."/>
            <person name="LaButti K.M."/>
            <person name="Lechner B.E."/>
            <person name="Liimatainen K."/>
            <person name="Lipzen A."/>
            <person name="Lukacs Z."/>
            <person name="Mihaltcheva S."/>
            <person name="Morgado L.N."/>
            <person name="Niskanen T."/>
            <person name="Noordeloos M.E."/>
            <person name="Ohm R.A."/>
            <person name="Ortiz-Santana B."/>
            <person name="Ovrebo C."/>
            <person name="Racz N."/>
            <person name="Riley R."/>
            <person name="Savchenko A."/>
            <person name="Shiryaev A."/>
            <person name="Soop K."/>
            <person name="Spirin V."/>
            <person name="Szebenyi C."/>
            <person name="Tomsovsky M."/>
            <person name="Tulloss R.E."/>
            <person name="Uehling J."/>
            <person name="Grigoriev I.V."/>
            <person name="Vagvolgyi C."/>
            <person name="Papp T."/>
            <person name="Martin F.M."/>
            <person name="Miettinen O."/>
            <person name="Hibbett D.S."/>
            <person name="Nagy L.G."/>
        </authorList>
    </citation>
    <scope>NUCLEOTIDE SEQUENCE [LARGE SCALE GENOMIC DNA]</scope>
    <source>
        <strain evidence="1 2">FP101781</strain>
    </source>
</reference>
<protein>
    <recommendedName>
        <fullName evidence="3">F-box domain-containing protein</fullName>
    </recommendedName>
</protein>
<dbReference type="InterPro" id="IPR032675">
    <property type="entry name" value="LRR_dom_sf"/>
</dbReference>
<dbReference type="EMBL" id="QPFP01000005">
    <property type="protein sequence ID" value="TEB36579.1"/>
    <property type="molecule type" value="Genomic_DNA"/>
</dbReference>
<evidence type="ECO:0000313" key="2">
    <source>
        <dbReference type="Proteomes" id="UP000298030"/>
    </source>
</evidence>
<proteinExistence type="predicted"/>
<keyword evidence="2" id="KW-1185">Reference proteome</keyword>
<dbReference type="OrthoDB" id="2986625at2759"/>